<feature type="region of interest" description="Disordered" evidence="4">
    <location>
        <begin position="410"/>
        <end position="437"/>
    </location>
</feature>
<dbReference type="OrthoDB" id="333905at2759"/>
<dbReference type="InterPro" id="IPR003103">
    <property type="entry name" value="BAG_domain"/>
</dbReference>
<dbReference type="PANTHER" id="PTHR14791:SF29">
    <property type="entry name" value="PROTEIN KIBRA"/>
    <property type="match status" value="1"/>
</dbReference>
<reference evidence="8" key="3">
    <citation type="journal article" date="2010" name="Science">
        <title>The genome of the Western clawed frog Xenopus tropicalis.</title>
        <authorList>
            <person name="Hellsten U."/>
            <person name="Harland R.M."/>
            <person name="Gilchrist M.J."/>
            <person name="Hendrix D."/>
            <person name="Jurka J."/>
            <person name="Kapitonov V."/>
            <person name="Ovcharenko I."/>
            <person name="Putnam N.H."/>
            <person name="Shu S."/>
            <person name="Taher L."/>
            <person name="Blitz I.L."/>
            <person name="Blumberg B."/>
            <person name="Dichmann D.S."/>
            <person name="Dubchak I."/>
            <person name="Amaya E."/>
            <person name="Detter J.C."/>
            <person name="Fletcher R."/>
            <person name="Gerhard D.S."/>
            <person name="Goodstein D."/>
            <person name="Graves T."/>
            <person name="Grigoriev I.V."/>
            <person name="Grimwood J."/>
            <person name="Kawashima T."/>
            <person name="Lindquist E."/>
            <person name="Lucas S.M."/>
            <person name="Mead P.E."/>
            <person name="Mitros T."/>
            <person name="Ogino H."/>
            <person name="Ohta Y."/>
            <person name="Poliakov A.V."/>
            <person name="Pollet N."/>
            <person name="Robert J."/>
            <person name="Salamov A."/>
            <person name="Sater A.K."/>
            <person name="Schmutz J."/>
            <person name="Terry A."/>
            <person name="Vize P.D."/>
            <person name="Warren W.C."/>
            <person name="Wells D."/>
            <person name="Wills A."/>
            <person name="Wilson R.K."/>
            <person name="Zimmerman L.B."/>
            <person name="Zorn A.M."/>
            <person name="Grainger R."/>
            <person name="Grammer T."/>
            <person name="Khokha M.K."/>
            <person name="Richardson P.M."/>
            <person name="Rokhsar D.S."/>
        </authorList>
    </citation>
    <scope>NUCLEOTIDE SEQUENCE [LARGE SCALE GENOMIC DNA]</scope>
    <source>
        <strain evidence="8">Nigerian</strain>
    </source>
</reference>
<dbReference type="Ensembl" id="ENSXETT00000106833">
    <property type="protein sequence ID" value="ENSXETP00000115645"/>
    <property type="gene ID" value="ENSXETG00000047441"/>
</dbReference>
<feature type="compositionally biased region" description="Polar residues" evidence="4">
    <location>
        <begin position="131"/>
        <end position="159"/>
    </location>
</feature>
<dbReference type="GO" id="GO:0005737">
    <property type="term" value="C:cytoplasm"/>
    <property type="evidence" value="ECO:0007669"/>
    <property type="project" value="UniProtKB-SubCell"/>
</dbReference>
<dbReference type="GeneTree" id="ENSGT00940000159204"/>
<dbReference type="Gene3D" id="1.20.58.120">
    <property type="entry name" value="BAG domain"/>
    <property type="match status" value="1"/>
</dbReference>
<dbReference type="Proteomes" id="UP000008143">
    <property type="component" value="Chromosome 7"/>
</dbReference>
<evidence type="ECO:0000313" key="7">
    <source>
        <dbReference type="EMBL" id="AAI60636.1"/>
    </source>
</evidence>
<reference evidence="10" key="5">
    <citation type="submission" date="2025-04" db="UniProtKB">
        <authorList>
            <consortium name="RefSeq"/>
        </authorList>
    </citation>
    <scope>IDENTIFICATION</scope>
</reference>
<evidence type="ECO:0000313" key="10">
    <source>
        <dbReference type="RefSeq" id="NP_001120299.1"/>
    </source>
</evidence>
<evidence type="ECO:0000259" key="5">
    <source>
        <dbReference type="PROSITE" id="PS50020"/>
    </source>
</evidence>
<dbReference type="EMBL" id="BC160636">
    <property type="protein sequence ID" value="AAI60636.1"/>
    <property type="molecule type" value="mRNA"/>
</dbReference>
<keyword evidence="3" id="KW-0597">Phosphoprotein</keyword>
<dbReference type="Gene3D" id="2.20.70.10">
    <property type="match status" value="1"/>
</dbReference>
<dbReference type="eggNOG" id="KOG4361">
    <property type="taxonomic scope" value="Eukaryota"/>
</dbReference>
<dbReference type="InterPro" id="IPR001202">
    <property type="entry name" value="WW_dom"/>
</dbReference>
<dbReference type="PROSITE" id="PS01159">
    <property type="entry name" value="WW_DOMAIN_1"/>
    <property type="match status" value="1"/>
</dbReference>
<feature type="compositionally biased region" description="Basic and acidic residues" evidence="4">
    <location>
        <begin position="422"/>
        <end position="434"/>
    </location>
</feature>
<evidence type="ECO:0000313" key="11">
    <source>
        <dbReference type="Xenbase" id="XB-GENE-969277"/>
    </source>
</evidence>
<protein>
    <submittedName>
        <fullName evidence="8">BAG cochaperone 3</fullName>
    </submittedName>
    <submittedName>
        <fullName evidence="10">BAG family molecular chaperone regulator 3</fullName>
    </submittedName>
    <submittedName>
        <fullName evidence="7">LOC100145358 protein</fullName>
    </submittedName>
</protein>
<dbReference type="OMA" id="QKGEPSM"/>
<comment type="subcellular location">
    <subcellularLocation>
        <location evidence="1">Cytoplasm</location>
    </subcellularLocation>
</comment>
<evidence type="ECO:0000256" key="2">
    <source>
        <dbReference type="ARBA" id="ARBA00022490"/>
    </source>
</evidence>
<dbReference type="InterPro" id="IPR051105">
    <property type="entry name" value="WWC/KIBRA_Hippo_Reg"/>
</dbReference>
<evidence type="ECO:0000313" key="9">
    <source>
        <dbReference type="Proteomes" id="UP000008143"/>
    </source>
</evidence>
<evidence type="ECO:0000256" key="3">
    <source>
        <dbReference type="ARBA" id="ARBA00022553"/>
    </source>
</evidence>
<reference evidence="8" key="4">
    <citation type="submission" date="2021-03" db="UniProtKB">
        <authorList>
            <consortium name="Ensembl"/>
        </authorList>
    </citation>
    <scope>IDENTIFICATION</scope>
</reference>
<dbReference type="SUPFAM" id="SSF63491">
    <property type="entry name" value="BAG domain"/>
    <property type="match status" value="1"/>
</dbReference>
<keyword evidence="2" id="KW-0963">Cytoplasm</keyword>
<dbReference type="AlphaFoldDB" id="B1H1K1"/>
<feature type="region of interest" description="Disordered" evidence="4">
    <location>
        <begin position="513"/>
        <end position="562"/>
    </location>
</feature>
<feature type="compositionally biased region" description="Pro residues" evidence="4">
    <location>
        <begin position="410"/>
        <end position="421"/>
    </location>
</feature>
<dbReference type="GO" id="GO:0051087">
    <property type="term" value="F:protein-folding chaperone binding"/>
    <property type="evidence" value="ECO:0007669"/>
    <property type="project" value="InterPro"/>
</dbReference>
<dbReference type="PANTHER" id="PTHR14791">
    <property type="entry name" value="BOMB/KIRA PROTEINS"/>
    <property type="match status" value="1"/>
</dbReference>
<reference evidence="7" key="2">
    <citation type="submission" date="2008-03" db="EMBL/GenBank/DDBJ databases">
        <authorList>
            <consortium name="NIH - Xenopus Gene Collection (XGC) project"/>
        </authorList>
    </citation>
    <scope>NUCLEOTIDE SEQUENCE [LARGE SCALE MRNA]</scope>
    <source>
        <tissue evidence="7">Testes</tissue>
    </source>
</reference>
<evidence type="ECO:0000313" key="8">
    <source>
        <dbReference type="Ensembl" id="ENSXETP00000115645"/>
    </source>
</evidence>
<evidence type="ECO:0000259" key="6">
    <source>
        <dbReference type="PROSITE" id="PS51035"/>
    </source>
</evidence>
<proteinExistence type="evidence at transcript level"/>
<feature type="region of interest" description="Disordered" evidence="4">
    <location>
        <begin position="299"/>
        <end position="329"/>
    </location>
</feature>
<feature type="region of interest" description="Disordered" evidence="4">
    <location>
        <begin position="251"/>
        <end position="284"/>
    </location>
</feature>
<sequence length="562" mass="61578">MAYSPVSRSGMNTHQGSVMPTNSDPLPPGWEMKLDPQTGWPFFVDHNNRITTWTDPRLQDTGKVSQALANGPSQESQKPLPLREGNVYYPQLRPGYIPIPVMHEGAESRQQHPFHALHQPGMQRVRCEPISTQNRPQSPLRNFNRPQSPAWSASETPQADRQGMGSPSLSRSPQGPSPPPSIAESQSHLSQSPSRQSAGSYPLPRGYIPIPVLHEGNAPRPPSQAFQTRPKNHYPQGTVDYQTHYPVFHKIQDERDSRPVPVQSTRTTAKPTSSREGSPVHNLSQSPATIKVLHAMEKPHVHQIPQPRESSPKPPAENKPTSPTRDQLQGQIPIQVLLQEKVCKSPPPTAAPTREEEKVPAPVPMAPPEIIPVVPAPVPMPPPEVIPVVPAPVPMPPPEVIPVPSPVPMPPPEVPPVPQEPAPEKAAEVPEPQHKHPGVLQVERILERIKPMEQAVTGFRGRKNEKAYLILEEDLTKVLLALDSVDPEGRVDVRQARRDGVRKVQKVLEILEQKASENSQCSQGSDSAGGSQDSMDVDNTVYRSSGATQNAQMEPAASSVGH</sequence>
<dbReference type="SMART" id="SM00456">
    <property type="entry name" value="WW"/>
    <property type="match status" value="1"/>
</dbReference>
<dbReference type="SUPFAM" id="SSF51045">
    <property type="entry name" value="WW domain"/>
    <property type="match status" value="1"/>
</dbReference>
<dbReference type="KEGG" id="xtr:100145358"/>
<dbReference type="Pfam" id="PF02179">
    <property type="entry name" value="BAG"/>
    <property type="match status" value="1"/>
</dbReference>
<dbReference type="InterPro" id="IPR036533">
    <property type="entry name" value="BAG_dom_sf"/>
</dbReference>
<dbReference type="CDD" id="cd00201">
    <property type="entry name" value="WW"/>
    <property type="match status" value="1"/>
</dbReference>
<name>B1H1K1_XENTR</name>
<feature type="compositionally biased region" description="Polar residues" evidence="4">
    <location>
        <begin position="319"/>
        <end position="329"/>
    </location>
</feature>
<accession>B1H1K1</accession>
<dbReference type="Pfam" id="PF00397">
    <property type="entry name" value="WW"/>
    <property type="match status" value="1"/>
</dbReference>
<dbReference type="InterPro" id="IPR036020">
    <property type="entry name" value="WW_dom_sf"/>
</dbReference>
<dbReference type="Xenbase" id="XB-GENE-969277">
    <property type="gene designation" value="bag3"/>
</dbReference>
<feature type="region of interest" description="Disordered" evidence="4">
    <location>
        <begin position="131"/>
        <end position="239"/>
    </location>
</feature>
<dbReference type="PROSITE" id="PS51035">
    <property type="entry name" value="BAG"/>
    <property type="match status" value="1"/>
</dbReference>
<evidence type="ECO:0000256" key="4">
    <source>
        <dbReference type="SAM" id="MobiDB-lite"/>
    </source>
</evidence>
<dbReference type="GeneID" id="100145358"/>
<organism evidence="7">
    <name type="scientific">Xenopus tropicalis</name>
    <name type="common">Western clawed frog</name>
    <name type="synonym">Silurana tropicalis</name>
    <dbReference type="NCBI Taxonomy" id="8364"/>
    <lineage>
        <taxon>Eukaryota</taxon>
        <taxon>Metazoa</taxon>
        <taxon>Chordata</taxon>
        <taxon>Craniata</taxon>
        <taxon>Vertebrata</taxon>
        <taxon>Euteleostomi</taxon>
        <taxon>Amphibia</taxon>
        <taxon>Batrachia</taxon>
        <taxon>Anura</taxon>
        <taxon>Pipoidea</taxon>
        <taxon>Pipidae</taxon>
        <taxon>Xenopodinae</taxon>
        <taxon>Xenopus</taxon>
        <taxon>Silurana</taxon>
    </lineage>
</organism>
<keyword evidence="9" id="KW-1185">Reference proteome</keyword>
<reference evidence="10" key="1">
    <citation type="journal article" date="2002" name="Dev. Dyn.">
        <title>Genetic and genomic tools for Xenopus research: The NIH Xenopus initiative.</title>
        <authorList>
            <person name="Klein S.L."/>
            <person name="Strausberg R.L."/>
            <person name="Wagner L."/>
            <person name="Pontius J."/>
            <person name="Clifton S.W."/>
            <person name="Richardson P."/>
        </authorList>
    </citation>
    <scope>NUCLEOTIDE SEQUENCE</scope>
</reference>
<dbReference type="SMART" id="SM00264">
    <property type="entry name" value="BAG"/>
    <property type="match status" value="1"/>
</dbReference>
<feature type="domain" description="WW" evidence="5">
    <location>
        <begin position="24"/>
        <end position="58"/>
    </location>
</feature>
<dbReference type="PROSITE" id="PS50020">
    <property type="entry name" value="WW_DOMAIN_2"/>
    <property type="match status" value="1"/>
</dbReference>
<feature type="region of interest" description="Disordered" evidence="4">
    <location>
        <begin position="344"/>
        <end position="363"/>
    </location>
</feature>
<dbReference type="CTD" id="9531"/>
<dbReference type="HOGENOM" id="CLU_034378_0_0_1"/>
<feature type="region of interest" description="Disordered" evidence="4">
    <location>
        <begin position="1"/>
        <end position="24"/>
    </location>
</feature>
<feature type="compositionally biased region" description="Low complexity" evidence="4">
    <location>
        <begin position="519"/>
        <end position="534"/>
    </location>
</feature>
<feature type="domain" description="BAG" evidence="6">
    <location>
        <begin position="438"/>
        <end position="515"/>
    </location>
</feature>
<dbReference type="eggNOG" id="KOG0940">
    <property type="taxonomic scope" value="Eukaryota"/>
</dbReference>
<dbReference type="RefSeq" id="NP_001120299.1">
    <property type="nucleotide sequence ID" value="NM_001126827.1"/>
</dbReference>
<feature type="compositionally biased region" description="Polar residues" evidence="4">
    <location>
        <begin position="183"/>
        <end position="199"/>
    </location>
</feature>
<feature type="compositionally biased region" description="Polar residues" evidence="4">
    <location>
        <begin position="541"/>
        <end position="552"/>
    </location>
</feature>
<feature type="compositionally biased region" description="Polar residues" evidence="4">
    <location>
        <begin position="262"/>
        <end position="284"/>
    </location>
</feature>
<gene>
    <name evidence="8 10 11" type="primary">bag3</name>
    <name evidence="10" type="synonym">bag-3</name>
    <name evidence="10" type="synonym">bis</name>
    <name evidence="10" type="synonym">cair-1</name>
    <name evidence="7" type="synonym">LOC100145358</name>
</gene>
<evidence type="ECO:0000256" key="1">
    <source>
        <dbReference type="ARBA" id="ARBA00004496"/>
    </source>
</evidence>
<dbReference type="AGR" id="Xenbase:XB-GENE-969277"/>